<accession>A0A5J6F9G5</accession>
<keyword evidence="1" id="KW-1133">Transmembrane helix</keyword>
<feature type="transmembrane region" description="Helical" evidence="1">
    <location>
        <begin position="101"/>
        <end position="121"/>
    </location>
</feature>
<feature type="transmembrane region" description="Helical" evidence="1">
    <location>
        <begin position="184"/>
        <end position="209"/>
    </location>
</feature>
<keyword evidence="3" id="KW-1185">Reference proteome</keyword>
<keyword evidence="1" id="KW-0812">Transmembrane</keyword>
<reference evidence="2 3" key="1">
    <citation type="submission" date="2017-09" db="EMBL/GenBank/DDBJ databases">
        <authorList>
            <person name="Lee N."/>
            <person name="Cho B.-K."/>
        </authorList>
    </citation>
    <scope>NUCLEOTIDE SEQUENCE [LARGE SCALE GENOMIC DNA]</scope>
    <source>
        <strain evidence="2 3">ATCC 12769</strain>
    </source>
</reference>
<gene>
    <name evidence="2" type="ORF">CP967_13545</name>
</gene>
<evidence type="ECO:0000313" key="3">
    <source>
        <dbReference type="Proteomes" id="UP000326178"/>
    </source>
</evidence>
<dbReference type="KEGG" id="snk:CP967_13545"/>
<dbReference type="AlphaFoldDB" id="A0A5J6F9G5"/>
<feature type="transmembrane region" description="Helical" evidence="1">
    <location>
        <begin position="73"/>
        <end position="95"/>
    </location>
</feature>
<evidence type="ECO:0000256" key="1">
    <source>
        <dbReference type="SAM" id="Phobius"/>
    </source>
</evidence>
<sequence length="210" mass="22584">MVVGAVFLQFCGVTLLIEFFNRADDLVNCGYRSTGLCEGETALLGLGAPVFMAGILVFGLLDRSAGWSGPVGVFSGVSLLYGSAGLVWVFAWDVFSADSVAWSVLAGLIAVIPFWVFAILAKGFFKGFFEGGTAAWAKGKFWVLEELPQSKKKRKRLLRERGLALSRMRGGTLVPETRAEKFHWVLFVTESCVALAGGVLTGCLFVVALA</sequence>
<evidence type="ECO:0000313" key="2">
    <source>
        <dbReference type="EMBL" id="QEU72891.1"/>
    </source>
</evidence>
<protein>
    <submittedName>
        <fullName evidence="2">Uncharacterized protein</fullName>
    </submittedName>
</protein>
<name>A0A5J6F9G5_9ACTN</name>
<proteinExistence type="predicted"/>
<dbReference type="Proteomes" id="UP000326178">
    <property type="component" value="Chromosome"/>
</dbReference>
<organism evidence="2 3">
    <name type="scientific">Streptomyces nitrosporeus</name>
    <dbReference type="NCBI Taxonomy" id="28894"/>
    <lineage>
        <taxon>Bacteria</taxon>
        <taxon>Bacillati</taxon>
        <taxon>Actinomycetota</taxon>
        <taxon>Actinomycetes</taxon>
        <taxon>Kitasatosporales</taxon>
        <taxon>Streptomycetaceae</taxon>
        <taxon>Streptomyces</taxon>
    </lineage>
</organism>
<feature type="transmembrane region" description="Helical" evidence="1">
    <location>
        <begin position="42"/>
        <end position="61"/>
    </location>
</feature>
<dbReference type="EMBL" id="CP023702">
    <property type="protein sequence ID" value="QEU72891.1"/>
    <property type="molecule type" value="Genomic_DNA"/>
</dbReference>
<keyword evidence="1" id="KW-0472">Membrane</keyword>